<comment type="caution">
    <text evidence="2">The sequence shown here is derived from an EMBL/GenBank/DDBJ whole genome shotgun (WGS) entry which is preliminary data.</text>
</comment>
<keyword evidence="1" id="KW-1133">Transmembrane helix</keyword>
<keyword evidence="1" id="KW-0812">Transmembrane</keyword>
<dbReference type="Proteomes" id="UP000548423">
    <property type="component" value="Unassembled WGS sequence"/>
</dbReference>
<name>A0A852TKB5_9BACI</name>
<gene>
    <name evidence="2" type="ORF">F4694_005474</name>
</gene>
<feature type="transmembrane region" description="Helical" evidence="1">
    <location>
        <begin position="35"/>
        <end position="54"/>
    </location>
</feature>
<reference evidence="3" key="1">
    <citation type="submission" date="2020-07" db="EMBL/GenBank/DDBJ databases">
        <authorList>
            <person name="Partida-Martinez L."/>
            <person name="Huntemann M."/>
            <person name="Clum A."/>
            <person name="Wang J."/>
            <person name="Palaniappan K."/>
            <person name="Ritter S."/>
            <person name="Chen I.-M."/>
            <person name="Stamatis D."/>
            <person name="Reddy T."/>
            <person name="O'Malley R."/>
            <person name="Daum C."/>
            <person name="Shapiro N."/>
            <person name="Ivanova N."/>
            <person name="Kyrpides N."/>
            <person name="Woyke T."/>
        </authorList>
    </citation>
    <scope>NUCLEOTIDE SEQUENCE [LARGE SCALE GENOMIC DNA]</scope>
    <source>
        <strain evidence="3">AT2.8</strain>
    </source>
</reference>
<evidence type="ECO:0000256" key="1">
    <source>
        <dbReference type="SAM" id="Phobius"/>
    </source>
</evidence>
<organism evidence="2 3">
    <name type="scientific">Neobacillus niacini</name>
    <dbReference type="NCBI Taxonomy" id="86668"/>
    <lineage>
        <taxon>Bacteria</taxon>
        <taxon>Bacillati</taxon>
        <taxon>Bacillota</taxon>
        <taxon>Bacilli</taxon>
        <taxon>Bacillales</taxon>
        <taxon>Bacillaceae</taxon>
        <taxon>Neobacillus</taxon>
    </lineage>
</organism>
<dbReference type="EMBL" id="JACCBX010000015">
    <property type="protein sequence ID" value="NYE08625.1"/>
    <property type="molecule type" value="Genomic_DNA"/>
</dbReference>
<evidence type="ECO:0000313" key="3">
    <source>
        <dbReference type="Proteomes" id="UP000548423"/>
    </source>
</evidence>
<reference evidence="3" key="2">
    <citation type="submission" date="2020-08" db="EMBL/GenBank/DDBJ databases">
        <title>The Agave Microbiome: Exploring the role of microbial communities in plant adaptations to desert environments.</title>
        <authorList>
            <person name="Partida-Martinez L.P."/>
        </authorList>
    </citation>
    <scope>NUCLEOTIDE SEQUENCE [LARGE SCALE GENOMIC DNA]</scope>
    <source>
        <strain evidence="3">AT2.8</strain>
    </source>
</reference>
<dbReference type="AlphaFoldDB" id="A0A852TKB5"/>
<proteinExistence type="predicted"/>
<sequence>MIRMAVAGVLGFVLIFIESMIVMKIKGYHGIEFGGLAPFINVWAMNFFLVFAILTQITNWYQDRVGFENPEEDNSY</sequence>
<keyword evidence="1" id="KW-0472">Membrane</keyword>
<protein>
    <submittedName>
        <fullName evidence="2">Uncharacterized protein</fullName>
    </submittedName>
</protein>
<accession>A0A852TKB5</accession>
<evidence type="ECO:0000313" key="2">
    <source>
        <dbReference type="EMBL" id="NYE08625.1"/>
    </source>
</evidence>